<gene>
    <name evidence="1" type="ORF">C4F40_19115</name>
</gene>
<sequence length="75" mass="8455">MATLSFEIESSEVSEIRTVLKVLGAKKIKIVQQDGAHMSRNEFFEKINSPIKAIENGKGTLIKSKEELTNFWDSL</sequence>
<accession>A0ABR9TBZ9</accession>
<dbReference type="RefSeq" id="WP_196940989.1">
    <property type="nucleotide sequence ID" value="NZ_MU158692.1"/>
</dbReference>
<keyword evidence="2" id="KW-1185">Reference proteome</keyword>
<reference evidence="1 2" key="1">
    <citation type="submission" date="2018-02" db="EMBL/GenBank/DDBJ databases">
        <title>Sphingobacterium KA21.</title>
        <authorList>
            <person name="Vasarhelyi B.M."/>
            <person name="Deshmukh S."/>
            <person name="Balint B."/>
            <person name="Kukolya J."/>
        </authorList>
    </citation>
    <scope>NUCLEOTIDE SEQUENCE [LARGE SCALE GENOMIC DNA]</scope>
    <source>
        <strain evidence="1 2">Ka21</strain>
    </source>
</reference>
<protein>
    <submittedName>
        <fullName evidence="1">Uncharacterized protein</fullName>
    </submittedName>
</protein>
<evidence type="ECO:0000313" key="2">
    <source>
        <dbReference type="Proteomes" id="UP000618319"/>
    </source>
</evidence>
<dbReference type="EMBL" id="PSKQ01000025">
    <property type="protein sequence ID" value="MBE8722834.1"/>
    <property type="molecule type" value="Genomic_DNA"/>
</dbReference>
<dbReference type="Proteomes" id="UP000618319">
    <property type="component" value="Unassembled WGS sequence"/>
</dbReference>
<organism evidence="1 2">
    <name type="scientific">Sphingobacterium pedocola</name>
    <dbReference type="NCBI Taxonomy" id="2082722"/>
    <lineage>
        <taxon>Bacteria</taxon>
        <taxon>Pseudomonadati</taxon>
        <taxon>Bacteroidota</taxon>
        <taxon>Sphingobacteriia</taxon>
        <taxon>Sphingobacteriales</taxon>
        <taxon>Sphingobacteriaceae</taxon>
        <taxon>Sphingobacterium</taxon>
    </lineage>
</organism>
<proteinExistence type="predicted"/>
<comment type="caution">
    <text evidence="1">The sequence shown here is derived from an EMBL/GenBank/DDBJ whole genome shotgun (WGS) entry which is preliminary data.</text>
</comment>
<name>A0ABR9TBZ9_9SPHI</name>
<evidence type="ECO:0000313" key="1">
    <source>
        <dbReference type="EMBL" id="MBE8722834.1"/>
    </source>
</evidence>